<evidence type="ECO:0000313" key="3">
    <source>
        <dbReference type="Proteomes" id="UP000265750"/>
    </source>
</evidence>
<gene>
    <name evidence="2" type="ORF">D3218_13650</name>
</gene>
<evidence type="ECO:0000259" key="1">
    <source>
        <dbReference type="Pfam" id="PF03572"/>
    </source>
</evidence>
<accession>A0A3A1WIE4</accession>
<dbReference type="InterPro" id="IPR029045">
    <property type="entry name" value="ClpP/crotonase-like_dom_sf"/>
</dbReference>
<name>A0A3A1WIE4_9HYPH</name>
<dbReference type="PANTHER" id="PTHR32060">
    <property type="entry name" value="TAIL-SPECIFIC PROTEASE"/>
    <property type="match status" value="1"/>
</dbReference>
<dbReference type="EMBL" id="QYRN01000007">
    <property type="protein sequence ID" value="RIX99515.1"/>
    <property type="molecule type" value="Genomic_DNA"/>
</dbReference>
<protein>
    <submittedName>
        <fullName evidence="2">Peptidase, S41 family protein</fullName>
    </submittedName>
</protein>
<dbReference type="OrthoDB" id="7266775at2"/>
<proteinExistence type="predicted"/>
<dbReference type="PANTHER" id="PTHR32060:SF30">
    <property type="entry name" value="CARBOXY-TERMINAL PROCESSING PROTEASE CTPA"/>
    <property type="match status" value="1"/>
</dbReference>
<dbReference type="CDD" id="cd06567">
    <property type="entry name" value="Peptidase_S41"/>
    <property type="match status" value="1"/>
</dbReference>
<dbReference type="GO" id="GO:0004175">
    <property type="term" value="F:endopeptidase activity"/>
    <property type="evidence" value="ECO:0007669"/>
    <property type="project" value="TreeGrafter"/>
</dbReference>
<dbReference type="SUPFAM" id="SSF52096">
    <property type="entry name" value="ClpP/crotonase"/>
    <property type="match status" value="1"/>
</dbReference>
<dbReference type="GO" id="GO:0030288">
    <property type="term" value="C:outer membrane-bounded periplasmic space"/>
    <property type="evidence" value="ECO:0007669"/>
    <property type="project" value="TreeGrafter"/>
</dbReference>
<reference evidence="3" key="1">
    <citation type="submission" date="2018-09" db="EMBL/GenBank/DDBJ databases">
        <authorList>
            <person name="Tuo L."/>
        </authorList>
    </citation>
    <scope>NUCLEOTIDE SEQUENCE [LARGE SCALE GENOMIC DNA]</scope>
    <source>
        <strain evidence="3">M2BS4Y-1</strain>
    </source>
</reference>
<comment type="caution">
    <text evidence="2">The sequence shown here is derived from an EMBL/GenBank/DDBJ whole genome shotgun (WGS) entry which is preliminary data.</text>
</comment>
<dbReference type="GO" id="GO:0008236">
    <property type="term" value="F:serine-type peptidase activity"/>
    <property type="evidence" value="ECO:0007669"/>
    <property type="project" value="InterPro"/>
</dbReference>
<dbReference type="RefSeq" id="WP_119540648.1">
    <property type="nucleotide sequence ID" value="NZ_QYRN01000007.1"/>
</dbReference>
<dbReference type="Pfam" id="PF03572">
    <property type="entry name" value="Peptidase_S41"/>
    <property type="match status" value="1"/>
</dbReference>
<dbReference type="AlphaFoldDB" id="A0A3A1WIE4"/>
<dbReference type="Gene3D" id="3.90.226.10">
    <property type="entry name" value="2-enoyl-CoA Hydratase, Chain A, domain 1"/>
    <property type="match status" value="1"/>
</dbReference>
<dbReference type="Proteomes" id="UP000265750">
    <property type="component" value="Unassembled WGS sequence"/>
</dbReference>
<evidence type="ECO:0000313" key="2">
    <source>
        <dbReference type="EMBL" id="RIX99515.1"/>
    </source>
</evidence>
<keyword evidence="3" id="KW-1185">Reference proteome</keyword>
<dbReference type="GO" id="GO:0006508">
    <property type="term" value="P:proteolysis"/>
    <property type="evidence" value="ECO:0007669"/>
    <property type="project" value="InterPro"/>
</dbReference>
<sequence length="364" mass="40291">MNAISLPTARKAIIAARVYEALRSTFAHWEAVPNYDLDHEFAAYLDEALVAPDRLTFDLVTLRFVASLNNGHTAFGDNWLWAEHGAPIGFDAQWMDDGWVVTQSVVRGLEPGDWLAQISGEAVDAFANAKLPFVSGSSLRERRHRLFSRPYLFPNTFELLTGRGETHRIRRGMARLDQSQEPGGRWTKPNHDFRLTLPSFAAPEFEARAIRCVANLPDDVHLTIDVRGNAGGNTPCDLVAALMPVPYRFWRHATLVQSGLERAEGVPSRMQITEPTWIEPTTGAFRGPMTILIDRGTFSAAEDFVLPFKDNRRARIVGEATGGSSGQPYVCDLGGGMLLWVGSKRQYLPDGDPFEGVGILPDDA</sequence>
<dbReference type="InterPro" id="IPR005151">
    <property type="entry name" value="Tail-specific_protease"/>
</dbReference>
<feature type="domain" description="Tail specific protease" evidence="1">
    <location>
        <begin position="197"/>
        <end position="362"/>
    </location>
</feature>
<dbReference type="GO" id="GO:0007165">
    <property type="term" value="P:signal transduction"/>
    <property type="evidence" value="ECO:0007669"/>
    <property type="project" value="TreeGrafter"/>
</dbReference>
<organism evidence="2 3">
    <name type="scientific">Aureimonas flava</name>
    <dbReference type="NCBI Taxonomy" id="2320271"/>
    <lineage>
        <taxon>Bacteria</taxon>
        <taxon>Pseudomonadati</taxon>
        <taxon>Pseudomonadota</taxon>
        <taxon>Alphaproteobacteria</taxon>
        <taxon>Hyphomicrobiales</taxon>
        <taxon>Aurantimonadaceae</taxon>
        <taxon>Aureimonas</taxon>
    </lineage>
</organism>